<dbReference type="InParanoid" id="A0A2V0NWJ7"/>
<reference evidence="2 3" key="1">
    <citation type="journal article" date="2018" name="Sci. Rep.">
        <title>Raphidocelis subcapitata (=Pseudokirchneriella subcapitata) provides an insight into genome evolution and environmental adaptations in the Sphaeropleales.</title>
        <authorList>
            <person name="Suzuki S."/>
            <person name="Yamaguchi H."/>
            <person name="Nakajima N."/>
            <person name="Kawachi M."/>
        </authorList>
    </citation>
    <scope>NUCLEOTIDE SEQUENCE [LARGE SCALE GENOMIC DNA]</scope>
    <source>
        <strain evidence="2 3">NIES-35</strain>
    </source>
</reference>
<dbReference type="EMBL" id="BDRX01000028">
    <property type="protein sequence ID" value="GBF92001.1"/>
    <property type="molecule type" value="Genomic_DNA"/>
</dbReference>
<accession>A0A2V0NWJ7</accession>
<evidence type="ECO:0000313" key="3">
    <source>
        <dbReference type="Proteomes" id="UP000247498"/>
    </source>
</evidence>
<proteinExistence type="predicted"/>
<feature type="coiled-coil region" evidence="1">
    <location>
        <begin position="102"/>
        <end position="216"/>
    </location>
</feature>
<dbReference type="OrthoDB" id="543090at2759"/>
<gene>
    <name evidence="2" type="ORF">Rsub_04725</name>
</gene>
<name>A0A2V0NWJ7_9CHLO</name>
<dbReference type="AlphaFoldDB" id="A0A2V0NWJ7"/>
<organism evidence="2 3">
    <name type="scientific">Raphidocelis subcapitata</name>
    <dbReference type="NCBI Taxonomy" id="307507"/>
    <lineage>
        <taxon>Eukaryota</taxon>
        <taxon>Viridiplantae</taxon>
        <taxon>Chlorophyta</taxon>
        <taxon>core chlorophytes</taxon>
        <taxon>Chlorophyceae</taxon>
        <taxon>CS clade</taxon>
        <taxon>Sphaeropleales</taxon>
        <taxon>Selenastraceae</taxon>
        <taxon>Raphidocelis</taxon>
    </lineage>
</organism>
<dbReference type="STRING" id="307507.A0A2V0NWJ7"/>
<protein>
    <submittedName>
        <fullName evidence="2">Uncharacterized protein</fullName>
    </submittedName>
</protein>
<keyword evidence="1" id="KW-0175">Coiled coil</keyword>
<evidence type="ECO:0000313" key="2">
    <source>
        <dbReference type="EMBL" id="GBF92001.1"/>
    </source>
</evidence>
<comment type="caution">
    <text evidence="2">The sequence shown here is derived from an EMBL/GenBank/DDBJ whole genome shotgun (WGS) entry which is preliminary data.</text>
</comment>
<keyword evidence="3" id="KW-1185">Reference proteome</keyword>
<sequence length="479" mass="50116">MAEIAKRLSFHEGGLAPAPAGEMAETTAAVEELRRVQMDLSTETRNHGLNRLQEARVSVDNGAGENDLKRLQRKFQATKASYINVDVKERFMQSLRDGSLDVAVLEDTHRGLEEQLQRDSEALRTLKDQNSHAKHSLHETSVQIATLHQQFEQVMSDVATQLDALERNLQQFEATRPPPLEPLEPGPDQDECDALLAEEMARAKQLETAIASSEATIQEAEPEVRSGAQELAALQAEVVRLTALQADREKAADSGAHLSRAAKWAEAAAAAVEALGGVAIKEIAPGRLVLQITCCVPTALAADAPLREERHELALQLRPGGAQLAGAALEPAAVAVDDIAAAAAAPSGGGVRAAVCGVQLRLLQHWSRQALVDAAAARYPLQRVEQPLDGAAAVFEASLPARPGVKLTVALPDGWPRAAGAAATAAAGPALVAASGEGLDAAALAAAVARDGALRGADLAGFLDGVASKVDALMTLAAA</sequence>
<dbReference type="Proteomes" id="UP000247498">
    <property type="component" value="Unassembled WGS sequence"/>
</dbReference>
<evidence type="ECO:0000256" key="1">
    <source>
        <dbReference type="SAM" id="Coils"/>
    </source>
</evidence>